<dbReference type="Gene3D" id="1.10.1660.10">
    <property type="match status" value="1"/>
</dbReference>
<dbReference type="EMBL" id="JACYXZ010000005">
    <property type="protein sequence ID" value="MBD8871181.1"/>
    <property type="molecule type" value="Genomic_DNA"/>
</dbReference>
<evidence type="ECO:0000256" key="1">
    <source>
        <dbReference type="ARBA" id="ARBA00022491"/>
    </source>
</evidence>
<feature type="domain" description="HTH merR-type" evidence="5">
    <location>
        <begin position="15"/>
        <end position="84"/>
    </location>
</feature>
<dbReference type="PANTHER" id="PTHR30204:SF69">
    <property type="entry name" value="MERR-FAMILY TRANSCRIPTIONAL REGULATOR"/>
    <property type="match status" value="1"/>
</dbReference>
<dbReference type="InterPro" id="IPR000551">
    <property type="entry name" value="MerR-type_HTH_dom"/>
</dbReference>
<keyword evidence="4" id="KW-0804">Transcription</keyword>
<name>A0A927KBD0_9ACTN</name>
<dbReference type="GO" id="GO:0003677">
    <property type="term" value="F:DNA binding"/>
    <property type="evidence" value="ECO:0007669"/>
    <property type="project" value="UniProtKB-KW"/>
</dbReference>
<keyword evidence="7" id="KW-1185">Reference proteome</keyword>
<protein>
    <submittedName>
        <fullName evidence="6">MerR family transcriptional regulator</fullName>
    </submittedName>
</protein>
<evidence type="ECO:0000256" key="4">
    <source>
        <dbReference type="ARBA" id="ARBA00023163"/>
    </source>
</evidence>
<dbReference type="InterPro" id="IPR047057">
    <property type="entry name" value="MerR_fam"/>
</dbReference>
<sequence>MTTSGAKAQGSGAADLTIGDLAERTGLTPAVLRMWESRHGFPVPRRLDSGHRRYAETDVATVTRVLRRRDAGVRLEVAIAEVSGQDAKPGGRSVAASPSVFAELRRRHPHLRTHTLAKSTLLALSWAIEDEALARAHQAMVLGAFQEERYYRAALPRWNELARVTRATVALAAFDGGDTPDAAEAAGRGRPLRVHLSETAPMRREWAVICDGPGFTAALAAWELPGQEGVPDHRRRFESLWTVEPRAVRDAALVCLRVARDAGGQVDVLLDELLETPLPAADPAAAEALLARVLTTLDPS</sequence>
<dbReference type="InterPro" id="IPR019278">
    <property type="entry name" value="DICT_dom"/>
</dbReference>
<evidence type="ECO:0000256" key="3">
    <source>
        <dbReference type="ARBA" id="ARBA00023125"/>
    </source>
</evidence>
<dbReference type="SMART" id="SM00422">
    <property type="entry name" value="HTH_MERR"/>
    <property type="match status" value="1"/>
</dbReference>
<dbReference type="Pfam" id="PF13411">
    <property type="entry name" value="MerR_1"/>
    <property type="match status" value="1"/>
</dbReference>
<dbReference type="PANTHER" id="PTHR30204">
    <property type="entry name" value="REDOX-CYCLING DRUG-SENSING TRANSCRIPTIONAL ACTIVATOR SOXR"/>
    <property type="match status" value="1"/>
</dbReference>
<keyword evidence="3" id="KW-0238">DNA-binding</keyword>
<evidence type="ECO:0000313" key="6">
    <source>
        <dbReference type="EMBL" id="MBD8871181.1"/>
    </source>
</evidence>
<comment type="caution">
    <text evidence="6">The sequence shown here is derived from an EMBL/GenBank/DDBJ whole genome shotgun (WGS) entry which is preliminary data.</text>
</comment>
<dbReference type="PROSITE" id="PS50937">
    <property type="entry name" value="HTH_MERR_2"/>
    <property type="match status" value="1"/>
</dbReference>
<evidence type="ECO:0000256" key="2">
    <source>
        <dbReference type="ARBA" id="ARBA00023015"/>
    </source>
</evidence>
<dbReference type="Proteomes" id="UP000616839">
    <property type="component" value="Unassembled WGS sequence"/>
</dbReference>
<dbReference type="GO" id="GO:0003700">
    <property type="term" value="F:DNA-binding transcription factor activity"/>
    <property type="evidence" value="ECO:0007669"/>
    <property type="project" value="InterPro"/>
</dbReference>
<evidence type="ECO:0000313" key="7">
    <source>
        <dbReference type="Proteomes" id="UP000616839"/>
    </source>
</evidence>
<dbReference type="AlphaFoldDB" id="A0A927KBD0"/>
<organism evidence="6 7">
    <name type="scientific">Nocardioides donggukensis</name>
    <dbReference type="NCBI Taxonomy" id="2774019"/>
    <lineage>
        <taxon>Bacteria</taxon>
        <taxon>Bacillati</taxon>
        <taxon>Actinomycetota</taxon>
        <taxon>Actinomycetes</taxon>
        <taxon>Propionibacteriales</taxon>
        <taxon>Nocardioidaceae</taxon>
        <taxon>Nocardioides</taxon>
    </lineage>
</organism>
<proteinExistence type="predicted"/>
<evidence type="ECO:0000259" key="5">
    <source>
        <dbReference type="PROSITE" id="PS50937"/>
    </source>
</evidence>
<reference evidence="6" key="1">
    <citation type="submission" date="2020-09" db="EMBL/GenBank/DDBJ databases">
        <title>Nocardioides sp. strain MJB4 16S ribosomal RNA gene Genome sequencing and assembly.</title>
        <authorList>
            <person name="Kim I."/>
        </authorList>
    </citation>
    <scope>NUCLEOTIDE SEQUENCE</scope>
    <source>
        <strain evidence="6">MJB4</strain>
    </source>
</reference>
<keyword evidence="1" id="KW-0678">Repressor</keyword>
<dbReference type="RefSeq" id="WP_192144507.1">
    <property type="nucleotide sequence ID" value="NZ_JACYXZ010000005.1"/>
</dbReference>
<dbReference type="Pfam" id="PF10069">
    <property type="entry name" value="DICT"/>
    <property type="match status" value="1"/>
</dbReference>
<dbReference type="SUPFAM" id="SSF46955">
    <property type="entry name" value="Putative DNA-binding domain"/>
    <property type="match status" value="1"/>
</dbReference>
<gene>
    <name evidence="6" type="ORF">IE331_16260</name>
</gene>
<accession>A0A927KBD0</accession>
<keyword evidence="2" id="KW-0805">Transcription regulation</keyword>
<dbReference type="InterPro" id="IPR009061">
    <property type="entry name" value="DNA-bd_dom_put_sf"/>
</dbReference>